<organism evidence="1 2">
    <name type="scientific">Halomonas tibetensis</name>
    <dbReference type="NCBI Taxonomy" id="2259590"/>
    <lineage>
        <taxon>Bacteria</taxon>
        <taxon>Pseudomonadati</taxon>
        <taxon>Pseudomonadota</taxon>
        <taxon>Gammaproteobacteria</taxon>
        <taxon>Oceanospirillales</taxon>
        <taxon>Halomonadaceae</taxon>
        <taxon>Halomonas</taxon>
    </lineage>
</organism>
<dbReference type="PANTHER" id="PTHR43102:SF2">
    <property type="entry name" value="GAF DOMAIN-CONTAINING PROTEIN"/>
    <property type="match status" value="1"/>
</dbReference>
<reference evidence="2" key="1">
    <citation type="journal article" date="2019" name="Int. J. Syst. Evol. Microbiol.">
        <title>The Global Catalogue of Microorganisms (GCM) 10K type strain sequencing project: providing services to taxonomists for standard genome sequencing and annotation.</title>
        <authorList>
            <consortium name="The Broad Institute Genomics Platform"/>
            <consortium name="The Broad Institute Genome Sequencing Center for Infectious Disease"/>
            <person name="Wu L."/>
            <person name="Ma J."/>
        </authorList>
    </citation>
    <scope>NUCLEOTIDE SEQUENCE [LARGE SCALE GENOMIC DNA]</scope>
    <source>
        <strain evidence="2">KCTC 52660</strain>
    </source>
</reference>
<proteinExistence type="predicted"/>
<dbReference type="Proteomes" id="UP001595386">
    <property type="component" value="Unassembled WGS sequence"/>
</dbReference>
<dbReference type="RefSeq" id="WP_379760573.1">
    <property type="nucleotide sequence ID" value="NZ_JBHRSQ010000020.1"/>
</dbReference>
<dbReference type="SUPFAM" id="SSF55781">
    <property type="entry name" value="GAF domain-like"/>
    <property type="match status" value="1"/>
</dbReference>
<evidence type="ECO:0008006" key="3">
    <source>
        <dbReference type="Google" id="ProtNLM"/>
    </source>
</evidence>
<dbReference type="EMBL" id="JBHRSQ010000020">
    <property type="protein sequence ID" value="MFC2993185.1"/>
    <property type="molecule type" value="Genomic_DNA"/>
</dbReference>
<comment type="caution">
    <text evidence="1">The sequence shown here is derived from an EMBL/GenBank/DDBJ whole genome shotgun (WGS) entry which is preliminary data.</text>
</comment>
<protein>
    <recommendedName>
        <fullName evidence="3">GAF domain-containing protein</fullName>
    </recommendedName>
</protein>
<gene>
    <name evidence="1" type="ORF">ACFODV_14255</name>
</gene>
<accession>A0ABV7BAB4</accession>
<keyword evidence="2" id="KW-1185">Reference proteome</keyword>
<sequence length="103" mass="11767">MVKNNICATQPFVEKERLAELRSLDILDTPPEEAFDRYTRLATEIFRVPMAMVSLVDEDRQWFKSSVGLEVGETPLEASFCVHALKQDMLEVPEPVNLIQTDL</sequence>
<name>A0ABV7BAB4_9GAMM</name>
<evidence type="ECO:0000313" key="2">
    <source>
        <dbReference type="Proteomes" id="UP001595386"/>
    </source>
</evidence>
<evidence type="ECO:0000313" key="1">
    <source>
        <dbReference type="EMBL" id="MFC2993185.1"/>
    </source>
</evidence>
<dbReference type="PANTHER" id="PTHR43102">
    <property type="entry name" value="SLR1143 PROTEIN"/>
    <property type="match status" value="1"/>
</dbReference>